<organism evidence="2">
    <name type="scientific">Candidatus Kentrum sp. TC</name>
    <dbReference type="NCBI Taxonomy" id="2126339"/>
    <lineage>
        <taxon>Bacteria</taxon>
        <taxon>Pseudomonadati</taxon>
        <taxon>Pseudomonadota</taxon>
        <taxon>Gammaproteobacteria</taxon>
        <taxon>Candidatus Kentrum</taxon>
    </lineage>
</organism>
<dbReference type="EMBL" id="CAADFT010000020">
    <property type="protein sequence ID" value="VFK42605.1"/>
    <property type="molecule type" value="Genomic_DNA"/>
</dbReference>
<keyword evidence="1" id="KW-0812">Transmembrane</keyword>
<accession>A0A450YM54</accession>
<keyword evidence="1" id="KW-0472">Membrane</keyword>
<proteinExistence type="predicted"/>
<evidence type="ECO:0000313" key="2">
    <source>
        <dbReference type="EMBL" id="VFK42605.1"/>
    </source>
</evidence>
<dbReference type="AlphaFoldDB" id="A0A450YM54"/>
<sequence length="170" mass="19425">MNIDWWKVLLALLSLVLAILSARFGQPLIHGNEQAIDVLTTVFSILAGFLIAIIAILGDPVLLPPGTWRAAEMQRKKSIGRLKVHKWLFLLYLVTLAMVFTAHLLGQRYPTITIWLERGYLFFGVLVFILSMRLPGALMKLQEERIDGIIEHRREEDGIKKQHTEQSLKK</sequence>
<keyword evidence="1" id="KW-1133">Transmembrane helix</keyword>
<evidence type="ECO:0000256" key="1">
    <source>
        <dbReference type="SAM" id="Phobius"/>
    </source>
</evidence>
<feature type="transmembrane region" description="Helical" evidence="1">
    <location>
        <begin position="112"/>
        <end position="132"/>
    </location>
</feature>
<gene>
    <name evidence="2" type="ORF">BECKTC1821E_GA0114239_102011</name>
</gene>
<feature type="transmembrane region" description="Helical" evidence="1">
    <location>
        <begin position="84"/>
        <end position="106"/>
    </location>
</feature>
<feature type="transmembrane region" description="Helical" evidence="1">
    <location>
        <begin position="41"/>
        <end position="63"/>
    </location>
</feature>
<reference evidence="2" key="1">
    <citation type="submission" date="2019-02" db="EMBL/GenBank/DDBJ databases">
        <authorList>
            <person name="Gruber-Vodicka R. H."/>
            <person name="Seah K. B. B."/>
        </authorList>
    </citation>
    <scope>NUCLEOTIDE SEQUENCE</scope>
    <source>
        <strain evidence="2">BECK_BZ125</strain>
    </source>
</reference>
<name>A0A450YM54_9GAMM</name>
<protein>
    <submittedName>
        <fullName evidence="2">Uncharacterized protein</fullName>
    </submittedName>
</protein>